<keyword evidence="6" id="KW-1185">Reference proteome</keyword>
<keyword evidence="2" id="KW-0560">Oxidoreductase</keyword>
<evidence type="ECO:0000313" key="6">
    <source>
        <dbReference type="Proteomes" id="UP000430692"/>
    </source>
</evidence>
<dbReference type="SUPFAM" id="SSF52922">
    <property type="entry name" value="TK C-terminal domain-like"/>
    <property type="match status" value="1"/>
</dbReference>
<evidence type="ECO:0000256" key="1">
    <source>
        <dbReference type="ARBA" id="ARBA00001964"/>
    </source>
</evidence>
<evidence type="ECO:0000259" key="4">
    <source>
        <dbReference type="SMART" id="SM00861"/>
    </source>
</evidence>
<organism evidence="5 6">
    <name type="scientific">Shimazuella alba</name>
    <dbReference type="NCBI Taxonomy" id="2690964"/>
    <lineage>
        <taxon>Bacteria</taxon>
        <taxon>Bacillati</taxon>
        <taxon>Bacillota</taxon>
        <taxon>Bacilli</taxon>
        <taxon>Bacillales</taxon>
        <taxon>Thermoactinomycetaceae</taxon>
        <taxon>Shimazuella</taxon>
    </lineage>
</organism>
<sequence>MLTMVQSIADAQRVALELDENVLLLGEDIGKNGGVFRATEGLWEQFGSDRVIDTPLSEAGIVGSSLGLAMGGFKPIVEIQFLSFITPAFEQIVSHVARMRLRSQGVFSNSMVIRAPYGGGIGAPELHSDSTEAYFVHTPGLRVVVPSSPYTAKGLLLGAIECPDPVLFLEPLRLYRSRKEEVPSSYFTCPIDKAKRWREGEDVTLIGWGAMIPILIDASQMLIEQDISAEVIDLQSLSPIDEDTIFDSARKTGRVVIVHEAPRTCGVGAEIAARLSEEVIDSLEAPIKRVAGYDVPYPLFALEHAYLPNVNKVVRAVMELVYFQ</sequence>
<dbReference type="PANTHER" id="PTHR43257">
    <property type="entry name" value="PYRUVATE DEHYDROGENASE E1 COMPONENT BETA SUBUNIT"/>
    <property type="match status" value="1"/>
</dbReference>
<dbReference type="FunFam" id="3.40.50.970:FF:000001">
    <property type="entry name" value="Pyruvate dehydrogenase E1 beta subunit"/>
    <property type="match status" value="1"/>
</dbReference>
<dbReference type="InterPro" id="IPR033248">
    <property type="entry name" value="Transketolase_C"/>
</dbReference>
<protein>
    <submittedName>
        <fullName evidence="5">Alpha-ketoacid dehydrogenase subunit beta</fullName>
    </submittedName>
</protein>
<dbReference type="FunFam" id="3.40.50.920:FF:000001">
    <property type="entry name" value="Pyruvate dehydrogenase E1 beta subunit"/>
    <property type="match status" value="1"/>
</dbReference>
<gene>
    <name evidence="5" type="ORF">GSM42_09100</name>
</gene>
<dbReference type="Gene3D" id="3.40.50.970">
    <property type="match status" value="1"/>
</dbReference>
<name>A0A6I4VTN7_9BACL</name>
<dbReference type="Pfam" id="PF02779">
    <property type="entry name" value="Transket_pyr"/>
    <property type="match status" value="1"/>
</dbReference>
<feature type="domain" description="Transketolase-like pyrimidine-binding" evidence="4">
    <location>
        <begin position="2"/>
        <end position="177"/>
    </location>
</feature>
<evidence type="ECO:0000256" key="2">
    <source>
        <dbReference type="ARBA" id="ARBA00023002"/>
    </source>
</evidence>
<evidence type="ECO:0000256" key="3">
    <source>
        <dbReference type="ARBA" id="ARBA00023052"/>
    </source>
</evidence>
<reference evidence="5 6" key="1">
    <citation type="submission" date="2019-12" db="EMBL/GenBank/DDBJ databases">
        <title>Whole-genome analyses of novel actinobacteria.</title>
        <authorList>
            <person name="Sahin N."/>
            <person name="Saygin H."/>
        </authorList>
    </citation>
    <scope>NUCLEOTIDE SEQUENCE [LARGE SCALE GENOMIC DNA]</scope>
    <source>
        <strain evidence="5 6">KC615</strain>
    </source>
</reference>
<dbReference type="SMART" id="SM00861">
    <property type="entry name" value="Transket_pyr"/>
    <property type="match status" value="1"/>
</dbReference>
<dbReference type="CDD" id="cd07036">
    <property type="entry name" value="TPP_PYR_E1-PDHc-beta_like"/>
    <property type="match status" value="1"/>
</dbReference>
<evidence type="ECO:0000313" key="5">
    <source>
        <dbReference type="EMBL" id="MXQ53871.1"/>
    </source>
</evidence>
<dbReference type="SUPFAM" id="SSF52518">
    <property type="entry name" value="Thiamin diphosphate-binding fold (THDP-binding)"/>
    <property type="match status" value="1"/>
</dbReference>
<accession>A0A6I4VTN7</accession>
<dbReference type="InterPro" id="IPR009014">
    <property type="entry name" value="Transketo_C/PFOR_II"/>
</dbReference>
<proteinExistence type="predicted"/>
<dbReference type="Gene3D" id="3.40.50.920">
    <property type="match status" value="1"/>
</dbReference>
<comment type="caution">
    <text evidence="5">The sequence shown here is derived from an EMBL/GenBank/DDBJ whole genome shotgun (WGS) entry which is preliminary data.</text>
</comment>
<dbReference type="PANTHER" id="PTHR43257:SF2">
    <property type="entry name" value="PYRUVATE DEHYDROGENASE E1 COMPONENT SUBUNIT BETA"/>
    <property type="match status" value="1"/>
</dbReference>
<dbReference type="GO" id="GO:0016491">
    <property type="term" value="F:oxidoreductase activity"/>
    <property type="evidence" value="ECO:0007669"/>
    <property type="project" value="UniProtKB-KW"/>
</dbReference>
<dbReference type="Proteomes" id="UP000430692">
    <property type="component" value="Unassembled WGS sequence"/>
</dbReference>
<dbReference type="AlphaFoldDB" id="A0A6I4VTN7"/>
<keyword evidence="3" id="KW-0786">Thiamine pyrophosphate</keyword>
<dbReference type="Pfam" id="PF02780">
    <property type="entry name" value="Transketolase_C"/>
    <property type="match status" value="1"/>
</dbReference>
<comment type="cofactor">
    <cofactor evidence="1">
        <name>thiamine diphosphate</name>
        <dbReference type="ChEBI" id="CHEBI:58937"/>
    </cofactor>
</comment>
<dbReference type="RefSeq" id="WP_160801230.1">
    <property type="nucleotide sequence ID" value="NZ_WUUL01000005.1"/>
</dbReference>
<dbReference type="InterPro" id="IPR029061">
    <property type="entry name" value="THDP-binding"/>
</dbReference>
<dbReference type="EMBL" id="WUUL01000005">
    <property type="protein sequence ID" value="MXQ53871.1"/>
    <property type="molecule type" value="Genomic_DNA"/>
</dbReference>
<dbReference type="InterPro" id="IPR005475">
    <property type="entry name" value="Transketolase-like_Pyr-bd"/>
</dbReference>